<evidence type="ECO:0000256" key="1">
    <source>
        <dbReference type="SAM" id="MobiDB-lite"/>
    </source>
</evidence>
<dbReference type="OrthoDB" id="9789943at2"/>
<dbReference type="Pfam" id="PF01882">
    <property type="entry name" value="DUF58"/>
    <property type="match status" value="1"/>
</dbReference>
<dbReference type="PANTHER" id="PTHR34351">
    <property type="entry name" value="SLR1927 PROTEIN-RELATED"/>
    <property type="match status" value="1"/>
</dbReference>
<feature type="region of interest" description="Disordered" evidence="1">
    <location>
        <begin position="356"/>
        <end position="378"/>
    </location>
</feature>
<protein>
    <submittedName>
        <fullName evidence="3">DUF58 domain-containing protein</fullName>
    </submittedName>
</protein>
<evidence type="ECO:0000259" key="2">
    <source>
        <dbReference type="Pfam" id="PF01882"/>
    </source>
</evidence>
<dbReference type="InterPro" id="IPR002881">
    <property type="entry name" value="DUF58"/>
</dbReference>
<gene>
    <name evidence="3" type="ORF">DX130_08785</name>
</gene>
<comment type="caution">
    <text evidence="3">The sequence shown here is derived from an EMBL/GenBank/DDBJ whole genome shotgun (WGS) entry which is preliminary data.</text>
</comment>
<proteinExistence type="predicted"/>
<organism evidence="3 4">
    <name type="scientific">Paenibacillus paeoniae</name>
    <dbReference type="NCBI Taxonomy" id="2292705"/>
    <lineage>
        <taxon>Bacteria</taxon>
        <taxon>Bacillati</taxon>
        <taxon>Bacillota</taxon>
        <taxon>Bacilli</taxon>
        <taxon>Bacillales</taxon>
        <taxon>Paenibacillaceae</taxon>
        <taxon>Paenibacillus</taxon>
    </lineage>
</organism>
<dbReference type="Proteomes" id="UP000261905">
    <property type="component" value="Unassembled WGS sequence"/>
</dbReference>
<feature type="compositionally biased region" description="Basic and acidic residues" evidence="1">
    <location>
        <begin position="357"/>
        <end position="378"/>
    </location>
</feature>
<dbReference type="RefSeq" id="WP_116044452.1">
    <property type="nucleotide sequence ID" value="NZ_QUBQ01000001.1"/>
</dbReference>
<accession>A0A371PM69</accession>
<dbReference type="PANTHER" id="PTHR34351:SF2">
    <property type="entry name" value="DUF58 DOMAIN-CONTAINING PROTEIN"/>
    <property type="match status" value="1"/>
</dbReference>
<feature type="domain" description="DUF58" evidence="2">
    <location>
        <begin position="185"/>
        <end position="299"/>
    </location>
</feature>
<dbReference type="AlphaFoldDB" id="A0A371PM69"/>
<evidence type="ECO:0000313" key="4">
    <source>
        <dbReference type="Proteomes" id="UP000261905"/>
    </source>
</evidence>
<keyword evidence="4" id="KW-1185">Reference proteome</keyword>
<evidence type="ECO:0000313" key="3">
    <source>
        <dbReference type="EMBL" id="REK77085.1"/>
    </source>
</evidence>
<reference evidence="3 4" key="1">
    <citation type="submission" date="2018-08" db="EMBL/GenBank/DDBJ databases">
        <title>Paenibacillus sp. M4BSY-1, whole genome shotgun sequence.</title>
        <authorList>
            <person name="Tuo L."/>
        </authorList>
    </citation>
    <scope>NUCLEOTIDE SEQUENCE [LARGE SCALE GENOMIC DNA]</scope>
    <source>
        <strain evidence="3 4">M4BSY-1</strain>
    </source>
</reference>
<name>A0A371PM69_9BACL</name>
<sequence length="378" mass="42782">MFILWVFLFALAAIYGQGRMFKRFVLRELSYQRKFQQHTCFAGDEIELVEQLENRKSLPVPWLRVESQLPAQLQFRQGENIEVSSGSLYQNHRSFFSLGSYKRLTRTHHIKALKRGCYRLNSVTITGGDLLGLHLLQTQLQLNDELIVYPRIADVPFHLLPSRSMQGEYAVKRFIVPDPFVVAGSREYQPGDSMKQINWKASARTGELQVHHYDFTAERNMLILLNVEDKELMWRSVTNEPIIERGIEWAAGIAAAVIGQGMAVGLATNMPLVKSGLDSTRIEGNRGHEHMLLLLEVMANLQLSSTETFIQLLEYEASLGYTNCDIVILSAYWNDALELASAELRGNGNSVTMWEIPRADSDTRSAESSRQDGEGISA</sequence>
<dbReference type="EMBL" id="QUBQ01000001">
    <property type="protein sequence ID" value="REK77085.1"/>
    <property type="molecule type" value="Genomic_DNA"/>
</dbReference>